<evidence type="ECO:0000313" key="2">
    <source>
        <dbReference type="Proteomes" id="UP000734854"/>
    </source>
</evidence>
<organism evidence="1 2">
    <name type="scientific">Zingiber officinale</name>
    <name type="common">Ginger</name>
    <name type="synonym">Amomum zingiber</name>
    <dbReference type="NCBI Taxonomy" id="94328"/>
    <lineage>
        <taxon>Eukaryota</taxon>
        <taxon>Viridiplantae</taxon>
        <taxon>Streptophyta</taxon>
        <taxon>Embryophyta</taxon>
        <taxon>Tracheophyta</taxon>
        <taxon>Spermatophyta</taxon>
        <taxon>Magnoliopsida</taxon>
        <taxon>Liliopsida</taxon>
        <taxon>Zingiberales</taxon>
        <taxon>Zingiberaceae</taxon>
        <taxon>Zingiber</taxon>
    </lineage>
</organism>
<keyword evidence="2" id="KW-1185">Reference proteome</keyword>
<name>A0A8J5G4I8_ZINOF</name>
<evidence type="ECO:0000313" key="1">
    <source>
        <dbReference type="EMBL" id="KAG6498232.1"/>
    </source>
</evidence>
<gene>
    <name evidence="1" type="ORF">ZIOFF_046144</name>
</gene>
<reference evidence="1 2" key="1">
    <citation type="submission" date="2020-08" db="EMBL/GenBank/DDBJ databases">
        <title>Plant Genome Project.</title>
        <authorList>
            <person name="Zhang R.-G."/>
        </authorList>
    </citation>
    <scope>NUCLEOTIDE SEQUENCE [LARGE SCALE GENOMIC DNA]</scope>
    <source>
        <tissue evidence="1">Rhizome</tissue>
    </source>
</reference>
<protein>
    <submittedName>
        <fullName evidence="1">Uncharacterized protein</fullName>
    </submittedName>
</protein>
<sequence>MCSSGTGDIAESRRSRYGNEGLWSKAVVVAWERTVLVSFGVSREQHLCDEPSGGQSGRMEVDPNLAASNRELEVSLSGDFWPVLLYCRVAGGNADFCPPGDRKLQEEREESREQPIAGYECDLERPKVLLFHFVSFFFRQVLLRPSARHQC</sequence>
<dbReference type="AlphaFoldDB" id="A0A8J5G4I8"/>
<proteinExistence type="predicted"/>
<dbReference type="Proteomes" id="UP000734854">
    <property type="component" value="Unassembled WGS sequence"/>
</dbReference>
<accession>A0A8J5G4I8</accession>
<comment type="caution">
    <text evidence="1">The sequence shown here is derived from an EMBL/GenBank/DDBJ whole genome shotgun (WGS) entry which is preliminary data.</text>
</comment>
<dbReference type="EMBL" id="JACMSC010000012">
    <property type="protein sequence ID" value="KAG6498232.1"/>
    <property type="molecule type" value="Genomic_DNA"/>
</dbReference>